<organism evidence="3 4">
    <name type="scientific">Photobacterium angustum</name>
    <dbReference type="NCBI Taxonomy" id="661"/>
    <lineage>
        <taxon>Bacteria</taxon>
        <taxon>Pseudomonadati</taxon>
        <taxon>Pseudomonadota</taxon>
        <taxon>Gammaproteobacteria</taxon>
        <taxon>Vibrionales</taxon>
        <taxon>Vibrionaceae</taxon>
        <taxon>Photobacterium</taxon>
    </lineage>
</organism>
<dbReference type="EMBL" id="MSCJ01000004">
    <property type="protein sequence ID" value="PQJ58472.1"/>
    <property type="molecule type" value="Genomic_DNA"/>
</dbReference>
<reference evidence="3 4" key="1">
    <citation type="submission" date="2016-12" db="EMBL/GenBank/DDBJ databases">
        <title>Diversity of luminous bacteria.</title>
        <authorList>
            <person name="Yoshizawa S."/>
            <person name="Kogure K."/>
        </authorList>
    </citation>
    <scope>NUCLEOTIDE SEQUENCE [LARGE SCALE GENOMIC DNA]</scope>
    <source>
        <strain evidence="3 4">LC1-200</strain>
        <plasmid evidence="3">p1</plasmid>
    </source>
</reference>
<dbReference type="OrthoDB" id="5829307at2"/>
<dbReference type="Proteomes" id="UP000238730">
    <property type="component" value="Unassembled WGS sequence"/>
</dbReference>
<comment type="caution">
    <text evidence="3">The sequence shown here is derived from an EMBL/GenBank/DDBJ whole genome shotgun (WGS) entry which is preliminary data.</text>
</comment>
<evidence type="ECO:0000256" key="1">
    <source>
        <dbReference type="SAM" id="MobiDB-lite"/>
    </source>
</evidence>
<dbReference type="RefSeq" id="WP_105062730.1">
    <property type="nucleotide sequence ID" value="NZ_MSCJ01000004.1"/>
</dbReference>
<evidence type="ECO:0000259" key="2">
    <source>
        <dbReference type="Pfam" id="PF11740"/>
    </source>
</evidence>
<feature type="region of interest" description="Disordered" evidence="1">
    <location>
        <begin position="259"/>
        <end position="280"/>
    </location>
</feature>
<dbReference type="InterPro" id="IPR021104">
    <property type="entry name" value="KfrA_DNA-bd_N"/>
</dbReference>
<feature type="domain" description="KfrA N-terminal DNA-binding" evidence="2">
    <location>
        <begin position="12"/>
        <end position="127"/>
    </location>
</feature>
<protein>
    <submittedName>
        <fullName evidence="3">Mfp1 (Mar binding filament 1)</fullName>
    </submittedName>
</protein>
<name>A0A2S7V9N3_PHOAN</name>
<keyword evidence="3" id="KW-0614">Plasmid</keyword>
<dbReference type="AlphaFoldDB" id="A0A2S7V9N3"/>
<feature type="compositionally biased region" description="Polar residues" evidence="1">
    <location>
        <begin position="261"/>
        <end position="280"/>
    </location>
</feature>
<proteinExistence type="predicted"/>
<sequence length="319" mass="36509">MSVSLSGNQLQDKVTLICNDLYAKGQKVSVRIVLSMLPDVSSTSTVHKYYKAWKDELEANQKSLLEKMGFSEEFTRVFMAEITRHATEAERRYREIAEDAKEQSLLAIDDLERAEDRLYKQTALLEQREKQIKEVEAELAQADKSQQAITQELRQQIENLTEQLGESTASNERLRTELAKNELLLESNKELVASTKTQNIELNDQIKQLNVEVVELSKNITRLESSQESKQELIEELKASKLSTQEQNQQLDKDLREAQQERNTLQASLSDAKASLSTNTQRLEQAQSEVVELKTNVKQYIETLRHYEGLLSKESNSAD</sequence>
<evidence type="ECO:0000313" key="3">
    <source>
        <dbReference type="EMBL" id="PQJ58472.1"/>
    </source>
</evidence>
<gene>
    <name evidence="3" type="ORF">BTO08_22180</name>
</gene>
<accession>A0A2S7V9N3</accession>
<geneLocation type="plasmid" evidence="3">
    <name>p1</name>
</geneLocation>
<evidence type="ECO:0000313" key="4">
    <source>
        <dbReference type="Proteomes" id="UP000238730"/>
    </source>
</evidence>
<dbReference type="Pfam" id="PF11740">
    <property type="entry name" value="KfrA_N"/>
    <property type="match status" value="1"/>
</dbReference>